<reference evidence="2 3" key="1">
    <citation type="journal article" date="2002" name="Nature">
        <title>Genome sequence and comparative analysis of the model rodent malaria parasite Plasmodium yoelii yoelii.</title>
        <authorList>
            <person name="Carlton J.M."/>
            <person name="Angiuoli S.V."/>
            <person name="Suh B.B."/>
            <person name="Kooij T.W."/>
            <person name="Pertea M."/>
            <person name="Silva J.C."/>
            <person name="Ermolaeva M.D."/>
            <person name="Allen J.E."/>
            <person name="Selengut J.D."/>
            <person name="Koo H.L."/>
            <person name="Peterson J.D."/>
            <person name="Pop M."/>
            <person name="Kosack D.S."/>
            <person name="Shumway M.F."/>
            <person name="Bidwell S.L."/>
            <person name="Shallom S.J."/>
            <person name="van Aken S.E."/>
            <person name="Riedmuller S.B."/>
            <person name="Feldblyum T.V."/>
            <person name="Cho J.K."/>
            <person name="Quackenbush J."/>
            <person name="Sedegah M."/>
            <person name="Shoaibi A."/>
            <person name="Cummings L.M."/>
            <person name="Florens L."/>
            <person name="Yates J.R."/>
            <person name="Raine J.D."/>
            <person name="Sinden R.E."/>
            <person name="Harris M.A."/>
            <person name="Cunningham D.A."/>
            <person name="Preiser P.R."/>
            <person name="Bergman L.W."/>
            <person name="Vaidya A.B."/>
            <person name="van Lin L.H."/>
            <person name="Janse C.J."/>
            <person name="Waters A.P."/>
            <person name="Smith H.O."/>
            <person name="White O.R."/>
            <person name="Salzberg S.L."/>
            <person name="Venter J.C."/>
            <person name="Fraser C.M."/>
            <person name="Hoffman S.L."/>
            <person name="Gardner M.J."/>
            <person name="Carucci D.J."/>
        </authorList>
    </citation>
    <scope>NUCLEOTIDE SEQUENCE [LARGE SCALE GENOMIC DNA]</scope>
    <source>
        <strain evidence="2 3">17XNL</strain>
    </source>
</reference>
<sequence>MIKIGIQNDLVQGDEEIDGLITAKELFETHLKVEDRIKLIFKNFDSHEYVNNFMENNNCKEDEIDNNDLNSSLVKNPNDENEEEEWKDEQERIEYKKELNFLKENPLHINRWNSFLEIYDREESYELFLLIFPRCVNYWTKYAELKIKKKKYKEAYNIYRK</sequence>
<evidence type="ECO:0000313" key="2">
    <source>
        <dbReference type="EMBL" id="EAA19602.1"/>
    </source>
</evidence>
<dbReference type="PANTHER" id="PTHR19980:SF0">
    <property type="entry name" value="CLEAVAGE STIMULATION FACTOR SUBUNIT 3"/>
    <property type="match status" value="1"/>
</dbReference>
<dbReference type="PANTHER" id="PTHR19980">
    <property type="entry name" value="RNA CLEAVAGE STIMULATION FACTOR"/>
    <property type="match status" value="1"/>
</dbReference>
<keyword evidence="3" id="KW-1185">Reference proteome</keyword>
<dbReference type="PaxDb" id="73239-Q7R8K2"/>
<feature type="non-terminal residue" evidence="2">
    <location>
        <position position="161"/>
    </location>
</feature>
<dbReference type="SUPFAM" id="SSF48452">
    <property type="entry name" value="TPR-like"/>
    <property type="match status" value="1"/>
</dbReference>
<organism evidence="2 3">
    <name type="scientific">Plasmodium yoelii yoelii</name>
    <dbReference type="NCBI Taxonomy" id="73239"/>
    <lineage>
        <taxon>Eukaryota</taxon>
        <taxon>Sar</taxon>
        <taxon>Alveolata</taxon>
        <taxon>Apicomplexa</taxon>
        <taxon>Aconoidasida</taxon>
        <taxon>Haemosporida</taxon>
        <taxon>Plasmodiidae</taxon>
        <taxon>Plasmodium</taxon>
        <taxon>Plasmodium (Vinckeia)</taxon>
    </lineage>
</organism>
<comment type="caution">
    <text evidence="2">The sequence shown here is derived from an EMBL/GenBank/DDBJ whole genome shotgun (WGS) entry which is preliminary data.</text>
</comment>
<dbReference type="Gene3D" id="1.25.40.10">
    <property type="entry name" value="Tetratricopeptide repeat domain"/>
    <property type="match status" value="1"/>
</dbReference>
<dbReference type="InterPro" id="IPR045243">
    <property type="entry name" value="Rna14-like"/>
</dbReference>
<dbReference type="InParanoid" id="Q7R8K2"/>
<dbReference type="AlphaFoldDB" id="Q7R8K2"/>
<dbReference type="InterPro" id="IPR011990">
    <property type="entry name" value="TPR-like_helical_dom_sf"/>
</dbReference>
<feature type="region of interest" description="Disordered" evidence="1">
    <location>
        <begin position="64"/>
        <end position="87"/>
    </location>
</feature>
<accession>Q7R8K2</accession>
<proteinExistence type="predicted"/>
<dbReference type="Proteomes" id="UP000008553">
    <property type="component" value="Unassembled WGS sequence"/>
</dbReference>
<protein>
    <submittedName>
        <fullName evidence="2">Uncharacterized protein</fullName>
    </submittedName>
</protein>
<dbReference type="GO" id="GO:0003729">
    <property type="term" value="F:mRNA binding"/>
    <property type="evidence" value="ECO:0007669"/>
    <property type="project" value="TreeGrafter"/>
</dbReference>
<dbReference type="GO" id="GO:0005634">
    <property type="term" value="C:nucleus"/>
    <property type="evidence" value="ECO:0007669"/>
    <property type="project" value="TreeGrafter"/>
</dbReference>
<dbReference type="GO" id="GO:0031124">
    <property type="term" value="P:mRNA 3'-end processing"/>
    <property type="evidence" value="ECO:0007669"/>
    <property type="project" value="InterPro"/>
</dbReference>
<evidence type="ECO:0000313" key="3">
    <source>
        <dbReference type="Proteomes" id="UP000008553"/>
    </source>
</evidence>
<evidence type="ECO:0000256" key="1">
    <source>
        <dbReference type="SAM" id="MobiDB-lite"/>
    </source>
</evidence>
<dbReference type="EMBL" id="AABL01002598">
    <property type="protein sequence ID" value="EAA19602.1"/>
    <property type="molecule type" value="Genomic_DNA"/>
</dbReference>
<gene>
    <name evidence="2" type="ORF">PY07220</name>
</gene>
<dbReference type="Pfam" id="PF23240">
    <property type="entry name" value="HAT_PRP39_N"/>
    <property type="match status" value="1"/>
</dbReference>
<name>Q7R8K2_PLAYO</name>
<dbReference type="STRING" id="73239.Q7R8K2"/>